<name>A0A0S6UD41_NEOTH</name>
<feature type="coiled-coil region" evidence="1">
    <location>
        <begin position="341"/>
        <end position="382"/>
    </location>
</feature>
<dbReference type="EMBL" id="DF238840">
    <property type="protein sequence ID" value="GAF26180.1"/>
    <property type="molecule type" value="Genomic_DNA"/>
</dbReference>
<feature type="coiled-coil region" evidence="1">
    <location>
        <begin position="636"/>
        <end position="663"/>
    </location>
</feature>
<feature type="compositionally biased region" description="Gly residues" evidence="2">
    <location>
        <begin position="1113"/>
        <end position="1125"/>
    </location>
</feature>
<feature type="coiled-coil region" evidence="1">
    <location>
        <begin position="444"/>
        <end position="471"/>
    </location>
</feature>
<dbReference type="PANTHER" id="PTHR32182:SF0">
    <property type="entry name" value="DNA REPLICATION AND REPAIR PROTEIN RECF"/>
    <property type="match status" value="1"/>
</dbReference>
<evidence type="ECO:0000313" key="3">
    <source>
        <dbReference type="EMBL" id="GAF26180.1"/>
    </source>
</evidence>
<keyword evidence="1" id="KW-0175">Coiled coil</keyword>
<accession>A0A0S6UD41</accession>
<dbReference type="Proteomes" id="UP000063718">
    <property type="component" value="Unassembled WGS sequence"/>
</dbReference>
<feature type="region of interest" description="Disordered" evidence="2">
    <location>
        <begin position="1105"/>
        <end position="1220"/>
    </location>
</feature>
<sequence length="1220" mass="141684">MDRKGRRERRMKWMRRLRLINWHYFYDETLEFGRQTLIAGRNSAGKSTIIDALQVLLVANQRQIRFNSAAHDEAKRSLISYLRGKTGGEERKYLREGDFTSYIAAEFYDQQKRENFVVGVVMDVYGDDTIDDEYFILSGVELAHLDFWSPAERWKNREEFHRYCQNLPGRHIFERSKTGYQKALLNRLGQVSERFFPVFVKALSFKPIQNVRDFVYQYILDEKELQLDLLRQNFEIHERYQAELEALEERREQLEAICRQFDTFARLRDTVAIQEYVIRGLKHAREVELREHLEEEIRFLTAEVERLGRELDLARAKQLEAGQKAREAYQKWQSHQARQREQELKEGLARVDKDLREQERLLAILRQTLDREKALLAGLQEMEADEYWQWQPGERERLGRALELLSGLVPAGDADWLPGEDTVAAVRDTGLFLADLHSRCARAAGRLEDRLALLQQQKAELEGQIRDLENKKRPYPPHVLNLKRLLEERLNRRSPVWIFCEEMDLKDETWRDAVEGYLYTQRFDLLVEPRVFAEALTIYEREKGKHQIEGVGLVDTEKEQKYLGTAQKGSLAEEMVTGNPVIQAHIDHLLGRVMKARDEQDLRRYRTAITRTCMSYHNLVARQLEKHRYAVPYIGARAIARQLEIKRRELAETKEQIDMLQGRREKLTAWLERLADKKSLYAGISEQLDLPARIRRLEEERAALAAELERLDLGEVERLKEEYYYWERRGKELLDEVTEISGLKKSRENELNQKQTELHLQETRVQEAQAFWQAWREQYPVELLPRAEERWREAAGQELPVASKLINWENSQKGNTTRREQEFQRLRDLRHEYNLRYTYNADPGAPDNEAYRPLLAEIATVDIPRYREKLAEALKQSEEEFKSHFIFKLREAIEAARRDFNELNYALKNFPFHEDRYHFEIKPSERYRRFYDVIMDPGVMEQGSLFELPEDDRTAVLHELFEKLIRGEAGELEEFTDYRNYLDFDIVVTSGEHRYSFSQVLREKSGGETQTPFYVAILASFNHLYDTGKTVRLVVFDEAFNKMDEERIQTSLRLIKRMNLQLIAAVPDEKMQHMAPEVDTTLLVHRNGFHCFVDMISRQEVLAGDEVPTGDGQPAGPGDTDGGRAGGHKEAGYGGTGGEDSGDAGDGGDDADDAGNDGPPLNDAAPLSRPAGGEDGHRGQAGGSGGEDSGRPRRGGVRNGRDGQRPASAVPVQDSLFADQ</sequence>
<reference evidence="3" key="1">
    <citation type="journal article" date="2014" name="Gene">
        <title>Genome-guided analysis of transformation efficiency and carbon dioxide assimilation by Moorella thermoacetica Y72.</title>
        <authorList>
            <person name="Tsukahara K."/>
            <person name="Kita A."/>
            <person name="Nakashimada Y."/>
            <person name="Hoshino T."/>
            <person name="Murakami K."/>
        </authorList>
    </citation>
    <scope>NUCLEOTIDE SEQUENCE [LARGE SCALE GENOMIC DNA]</scope>
    <source>
        <strain evidence="3">Y72</strain>
    </source>
</reference>
<dbReference type="AlphaFoldDB" id="A0A0S6UD41"/>
<dbReference type="GO" id="GO:0000731">
    <property type="term" value="P:DNA synthesis involved in DNA repair"/>
    <property type="evidence" value="ECO:0007669"/>
    <property type="project" value="TreeGrafter"/>
</dbReference>
<feature type="compositionally biased region" description="Acidic residues" evidence="2">
    <location>
        <begin position="1140"/>
        <end position="1155"/>
    </location>
</feature>
<dbReference type="PANTHER" id="PTHR32182">
    <property type="entry name" value="DNA REPLICATION AND REPAIR PROTEIN RECF"/>
    <property type="match status" value="1"/>
</dbReference>
<evidence type="ECO:0000256" key="1">
    <source>
        <dbReference type="SAM" id="Coils"/>
    </source>
</evidence>
<dbReference type="Gene3D" id="3.40.50.300">
    <property type="entry name" value="P-loop containing nucleotide triphosphate hydrolases"/>
    <property type="match status" value="1"/>
</dbReference>
<feature type="coiled-coil region" evidence="1">
    <location>
        <begin position="230"/>
        <end position="257"/>
    </location>
</feature>
<dbReference type="Gene3D" id="3.40.1140.10">
    <property type="match status" value="1"/>
</dbReference>
<dbReference type="InterPro" id="IPR027417">
    <property type="entry name" value="P-loop_NTPase"/>
</dbReference>
<gene>
    <name evidence="3" type="ORF">MTY_1519</name>
</gene>
<dbReference type="GO" id="GO:0006302">
    <property type="term" value="P:double-strand break repair"/>
    <property type="evidence" value="ECO:0007669"/>
    <property type="project" value="TreeGrafter"/>
</dbReference>
<dbReference type="Pfam" id="PF13555">
    <property type="entry name" value="AAA_29"/>
    <property type="match status" value="1"/>
</dbReference>
<feature type="coiled-coil region" evidence="1">
    <location>
        <begin position="283"/>
        <end position="317"/>
    </location>
</feature>
<organism evidence="3">
    <name type="scientific">Moorella thermoacetica Y72</name>
    <dbReference type="NCBI Taxonomy" id="1325331"/>
    <lineage>
        <taxon>Bacteria</taxon>
        <taxon>Bacillati</taxon>
        <taxon>Bacillota</taxon>
        <taxon>Clostridia</taxon>
        <taxon>Neomoorellales</taxon>
        <taxon>Neomoorellaceae</taxon>
        <taxon>Neomoorella</taxon>
    </lineage>
</organism>
<dbReference type="SUPFAM" id="SSF52540">
    <property type="entry name" value="P-loop containing nucleoside triphosphate hydrolases"/>
    <property type="match status" value="1"/>
</dbReference>
<evidence type="ECO:0000256" key="2">
    <source>
        <dbReference type="SAM" id="MobiDB-lite"/>
    </source>
</evidence>
<proteinExistence type="predicted"/>
<protein>
    <submittedName>
        <fullName evidence="3">Uncharacterized protein conserved in bacteria</fullName>
    </submittedName>
</protein>
<dbReference type="Pfam" id="PF13558">
    <property type="entry name" value="SbcC_Walker_B"/>
    <property type="match status" value="1"/>
</dbReference>
<dbReference type="CDD" id="cd00267">
    <property type="entry name" value="ABC_ATPase"/>
    <property type="match status" value="1"/>
</dbReference>